<reference evidence="3" key="1">
    <citation type="submission" date="2024-06" db="EMBL/GenBank/DDBJ databases">
        <title>Multi-omics analyses provide insights into the biosynthesis of the anticancer antibiotic pleurotin in Hohenbuehelia grisea.</title>
        <authorList>
            <person name="Weaver J.A."/>
            <person name="Alberti F."/>
        </authorList>
    </citation>
    <scope>NUCLEOTIDE SEQUENCE [LARGE SCALE GENOMIC DNA]</scope>
    <source>
        <strain evidence="3">T-177</strain>
    </source>
</reference>
<evidence type="ECO:0000313" key="3">
    <source>
        <dbReference type="Proteomes" id="UP001556367"/>
    </source>
</evidence>
<dbReference type="EMBL" id="JASNQZ010000006">
    <property type="protein sequence ID" value="KAL0955515.1"/>
    <property type="molecule type" value="Genomic_DNA"/>
</dbReference>
<sequence length="323" mass="35483">MPKEVQQEHRPWSEPVDKPQLCGGHSLSVHCDPWVQQKCIAFVEACLAMNMPGSTDWCTMCQEASPPTSPDVACLYRRRVYQNTRTLSQPSQQDMVQLDSVNAEQTFHTSGSSFVEDDRAQGFFLPFEADSLAANIDAAFMETCTSPADGTDPQGVSEGRWPYMPRFKPLWARVMEGERVPIDVLDKMFPVKNSIFVAAGYETPCLCLAALGPSIIFMNEVSARLQKYVDEQERQMQVYSTQACSPMSGKSGEGAVSHASARTPELGHTRSVSSWSSVFSEVPDLAHPKPIAPGLKVAPALLEKQAAIEEADGVLDYVEQGVC</sequence>
<gene>
    <name evidence="2" type="ORF">HGRIS_001753</name>
</gene>
<feature type="region of interest" description="Disordered" evidence="1">
    <location>
        <begin position="249"/>
        <end position="268"/>
    </location>
</feature>
<organism evidence="2 3">
    <name type="scientific">Hohenbuehelia grisea</name>
    <dbReference type="NCBI Taxonomy" id="104357"/>
    <lineage>
        <taxon>Eukaryota</taxon>
        <taxon>Fungi</taxon>
        <taxon>Dikarya</taxon>
        <taxon>Basidiomycota</taxon>
        <taxon>Agaricomycotina</taxon>
        <taxon>Agaricomycetes</taxon>
        <taxon>Agaricomycetidae</taxon>
        <taxon>Agaricales</taxon>
        <taxon>Pleurotineae</taxon>
        <taxon>Pleurotaceae</taxon>
        <taxon>Hohenbuehelia</taxon>
    </lineage>
</organism>
<evidence type="ECO:0000256" key="1">
    <source>
        <dbReference type="SAM" id="MobiDB-lite"/>
    </source>
</evidence>
<keyword evidence="3" id="KW-1185">Reference proteome</keyword>
<accession>A0ABR3JJ73</accession>
<dbReference type="Proteomes" id="UP001556367">
    <property type="component" value="Unassembled WGS sequence"/>
</dbReference>
<name>A0ABR3JJ73_9AGAR</name>
<evidence type="ECO:0000313" key="2">
    <source>
        <dbReference type="EMBL" id="KAL0955515.1"/>
    </source>
</evidence>
<proteinExistence type="predicted"/>
<comment type="caution">
    <text evidence="2">The sequence shown here is derived from an EMBL/GenBank/DDBJ whole genome shotgun (WGS) entry which is preliminary data.</text>
</comment>
<protein>
    <submittedName>
        <fullName evidence="2">Uncharacterized protein</fullName>
    </submittedName>
</protein>